<dbReference type="EMBL" id="CACRXK020000289">
    <property type="protein sequence ID" value="CAB3980416.1"/>
    <property type="molecule type" value="Genomic_DNA"/>
</dbReference>
<organism evidence="1 2">
    <name type="scientific">Paramuricea clavata</name>
    <name type="common">Red gorgonian</name>
    <name type="synonym">Violescent sea-whip</name>
    <dbReference type="NCBI Taxonomy" id="317549"/>
    <lineage>
        <taxon>Eukaryota</taxon>
        <taxon>Metazoa</taxon>
        <taxon>Cnidaria</taxon>
        <taxon>Anthozoa</taxon>
        <taxon>Octocorallia</taxon>
        <taxon>Malacalcyonacea</taxon>
        <taxon>Plexauridae</taxon>
        <taxon>Paramuricea</taxon>
    </lineage>
</organism>
<name>A0A6S7FX33_PARCT</name>
<sequence>MALCYANQIGSFWPRPLTGTTVLMVDNCLYKMRCYVYLVGYVSREDLILGVIDRGEYASYRVTLEYISNTGFEITVEAAQVDFKYPQGVEGGSGYYELLAKYIQEYLSIELCEMDGDIRGYDSSRKILYSSKMLAEFQRWFDYRKNEDKL</sequence>
<reference evidence="1" key="1">
    <citation type="submission" date="2020-04" db="EMBL/GenBank/DDBJ databases">
        <authorList>
            <person name="Alioto T."/>
            <person name="Alioto T."/>
            <person name="Gomez Garrido J."/>
        </authorList>
    </citation>
    <scope>NUCLEOTIDE SEQUENCE</scope>
    <source>
        <strain evidence="1">A484AB</strain>
    </source>
</reference>
<comment type="caution">
    <text evidence="1">The sequence shown here is derived from an EMBL/GenBank/DDBJ whole genome shotgun (WGS) entry which is preliminary data.</text>
</comment>
<dbReference type="AlphaFoldDB" id="A0A6S7FX33"/>
<evidence type="ECO:0000313" key="2">
    <source>
        <dbReference type="Proteomes" id="UP001152795"/>
    </source>
</evidence>
<dbReference type="Proteomes" id="UP001152795">
    <property type="component" value="Unassembled WGS sequence"/>
</dbReference>
<keyword evidence="2" id="KW-1185">Reference proteome</keyword>
<gene>
    <name evidence="1" type="ORF">PACLA_8A081153</name>
</gene>
<protein>
    <submittedName>
        <fullName evidence="1">Uncharacterized protein</fullName>
    </submittedName>
</protein>
<accession>A0A6S7FX33</accession>
<evidence type="ECO:0000313" key="1">
    <source>
        <dbReference type="EMBL" id="CAB3980416.1"/>
    </source>
</evidence>
<proteinExistence type="predicted"/>